<evidence type="ECO:0000256" key="1">
    <source>
        <dbReference type="SAM" id="Coils"/>
    </source>
</evidence>
<evidence type="ECO:0000313" key="2">
    <source>
        <dbReference type="EMBL" id="GAI38641.1"/>
    </source>
</evidence>
<feature type="non-terminal residue" evidence="2">
    <location>
        <position position="266"/>
    </location>
</feature>
<sequence>ESEIYDNIRVATEKLRNILAEIDEGKGTIGKLVKDETVYEKLTATLEEAQKAVTGIREIIDGAQKGEGTLGKLIKDDELYENARVITRDIKEVTAKIKESLEGEGILAKLFSDKSAKLYSDLEDTVSGAKQLVNRLNAGEGTLGKLFTSEEVYDDIKAITSELRITAKQLNTKDNTISKLLHESTLYDKAEKTIDDLGETLGAAARMRVFVHLAYYTSNHPFQESRGVLHLKIWPHDRRYFLLGVTFTDVGKASPLIYVDPEYERR</sequence>
<feature type="coiled-coil region" evidence="1">
    <location>
        <begin position="32"/>
        <end position="59"/>
    </location>
</feature>
<comment type="caution">
    <text evidence="2">The sequence shown here is derived from an EMBL/GenBank/DDBJ whole genome shotgun (WGS) entry which is preliminary data.</text>
</comment>
<proteinExistence type="predicted"/>
<name>X1P854_9ZZZZ</name>
<feature type="non-terminal residue" evidence="2">
    <location>
        <position position="1"/>
    </location>
</feature>
<dbReference type="AlphaFoldDB" id="X1P854"/>
<dbReference type="EMBL" id="BARV01024921">
    <property type="protein sequence ID" value="GAI38641.1"/>
    <property type="molecule type" value="Genomic_DNA"/>
</dbReference>
<reference evidence="2" key="1">
    <citation type="journal article" date="2014" name="Front. Microbiol.">
        <title>High frequency of phylogenetically diverse reductive dehalogenase-homologous genes in deep subseafloor sedimentary metagenomes.</title>
        <authorList>
            <person name="Kawai M."/>
            <person name="Futagami T."/>
            <person name="Toyoda A."/>
            <person name="Takaki Y."/>
            <person name="Nishi S."/>
            <person name="Hori S."/>
            <person name="Arai W."/>
            <person name="Tsubouchi T."/>
            <person name="Morono Y."/>
            <person name="Uchiyama I."/>
            <person name="Ito T."/>
            <person name="Fujiyama A."/>
            <person name="Inagaki F."/>
            <person name="Takami H."/>
        </authorList>
    </citation>
    <scope>NUCLEOTIDE SEQUENCE</scope>
    <source>
        <strain evidence="2">Expedition CK06-06</strain>
    </source>
</reference>
<gene>
    <name evidence="2" type="ORF">S06H3_40580</name>
</gene>
<keyword evidence="1" id="KW-0175">Coiled coil</keyword>
<organism evidence="2">
    <name type="scientific">marine sediment metagenome</name>
    <dbReference type="NCBI Taxonomy" id="412755"/>
    <lineage>
        <taxon>unclassified sequences</taxon>
        <taxon>metagenomes</taxon>
        <taxon>ecological metagenomes</taxon>
    </lineage>
</organism>
<protein>
    <submittedName>
        <fullName evidence="2">Uncharacterized protein</fullName>
    </submittedName>
</protein>
<accession>X1P854</accession>